<evidence type="ECO:0000256" key="2">
    <source>
        <dbReference type="ARBA" id="ARBA00010790"/>
    </source>
</evidence>
<evidence type="ECO:0000256" key="10">
    <source>
        <dbReference type="ARBA" id="ARBA00023235"/>
    </source>
</evidence>
<evidence type="ECO:0000256" key="11">
    <source>
        <dbReference type="ARBA" id="ARBA00038856"/>
    </source>
</evidence>
<protein>
    <recommendedName>
        <fullName evidence="14">Cholesterol oxidase</fullName>
        <ecNumber evidence="13">1.1.3.6</ecNumber>
        <ecNumber evidence="11">5.3.3.1</ecNumber>
    </recommendedName>
    <alternativeName>
        <fullName evidence="15">Cholesterol isomerase</fullName>
    </alternativeName>
</protein>
<keyword evidence="8" id="KW-1207">Sterol metabolism</keyword>
<dbReference type="PROSITE" id="PS51318">
    <property type="entry name" value="TAT"/>
    <property type="match status" value="1"/>
</dbReference>
<dbReference type="InterPro" id="IPR000172">
    <property type="entry name" value="GMC_OxRdtase_N"/>
</dbReference>
<evidence type="ECO:0000256" key="5">
    <source>
        <dbReference type="ARBA" id="ARBA00022827"/>
    </source>
</evidence>
<dbReference type="GO" id="GO:0016995">
    <property type="term" value="F:cholesterol oxidase activity"/>
    <property type="evidence" value="ECO:0007669"/>
    <property type="project" value="UniProtKB-EC"/>
</dbReference>
<dbReference type="Pfam" id="PF13450">
    <property type="entry name" value="NAD_binding_8"/>
    <property type="match status" value="1"/>
</dbReference>
<dbReference type="Proteomes" id="UP000517916">
    <property type="component" value="Unassembled WGS sequence"/>
</dbReference>
<keyword evidence="6 18" id="KW-0560">Oxidoreductase</keyword>
<evidence type="ECO:0000259" key="16">
    <source>
        <dbReference type="Pfam" id="PF00732"/>
    </source>
</evidence>
<evidence type="ECO:0000256" key="8">
    <source>
        <dbReference type="ARBA" id="ARBA00023166"/>
    </source>
</evidence>
<keyword evidence="9" id="KW-0753">Steroid metabolism</keyword>
<dbReference type="Pfam" id="PF00732">
    <property type="entry name" value="GMC_oxred_N"/>
    <property type="match status" value="1"/>
</dbReference>
<dbReference type="PANTHER" id="PTHR47470:SF1">
    <property type="entry name" value="FAD-DEPENDENT OXIDOREDUCTASE 2 FAD BINDING DOMAIN-CONTAINING PROTEIN"/>
    <property type="match status" value="1"/>
</dbReference>
<evidence type="ECO:0000256" key="3">
    <source>
        <dbReference type="ARBA" id="ARBA00022548"/>
    </source>
</evidence>
<evidence type="ECO:0000256" key="12">
    <source>
        <dbReference type="ARBA" id="ARBA00049645"/>
    </source>
</evidence>
<evidence type="ECO:0000313" key="19">
    <source>
        <dbReference type="Proteomes" id="UP000517916"/>
    </source>
</evidence>
<evidence type="ECO:0000256" key="9">
    <source>
        <dbReference type="ARBA" id="ARBA00023221"/>
    </source>
</evidence>
<sequence length="501" mass="52425">MAEVSRRRFLALAAAAPIGLRGGGGAHVPAIVVGSGFGGSVAALRLGQAGVDVLLLERGKLWPHDDHAQVFGSESSIDRRMLWFQLLANYPGLPAVPMIPYPGVMQVDVQPGITVLAASCVGGGSVVYTGVTLQPPRRYFERLYPSGLSYTELDRVYFPRVRAMLSAQTVPEEVYNSAPFTHTRVFDAQFAAAGLPVERTPSTFDWQVVRRELAGQVRPSAIVGESSFGNSNGAKHDLTRNYLPAALATGHVRLGALHEVTSIRREAGRYALAVTRRDEDGLTVEQLELTCDRLVLATGSINTTRLLVAARDSGALPGLNEHVGTNWGSNGDAFVFRPYTGPVGPSQAAPIVSTAMVDQGYPVPIRAESAAVSLPGQQPVLHQLSIAVDMDNRGVWRSGLGGQVGLNWQASQSDPALRSALALSERVGGTTGVGSAAATAHPVGGCPIGAATDLAGRVHGCPGLYVLDSSLIPGNVGGANPALTVSALAERAMDQIVQAGG</sequence>
<keyword evidence="5" id="KW-0274">FAD</keyword>
<evidence type="ECO:0000256" key="1">
    <source>
        <dbReference type="ARBA" id="ARBA00001974"/>
    </source>
</evidence>
<comment type="cofactor">
    <cofactor evidence="1">
        <name>FAD</name>
        <dbReference type="ChEBI" id="CHEBI:57692"/>
    </cofactor>
</comment>
<dbReference type="Gene3D" id="3.30.410.10">
    <property type="entry name" value="Cholesterol Oxidase, domain 2"/>
    <property type="match status" value="1"/>
</dbReference>
<keyword evidence="4" id="KW-0285">Flavoprotein</keyword>
<proteinExistence type="inferred from homology"/>
<dbReference type="RefSeq" id="WP_182838151.1">
    <property type="nucleotide sequence ID" value="NZ_JACJID010000003.1"/>
</dbReference>
<dbReference type="InterPro" id="IPR052542">
    <property type="entry name" value="Cholesterol_Oxidase"/>
</dbReference>
<dbReference type="InterPro" id="IPR007867">
    <property type="entry name" value="GMC_OxRtase_C"/>
</dbReference>
<dbReference type="PANTHER" id="PTHR47470">
    <property type="entry name" value="CHOLESTEROL OXIDASE"/>
    <property type="match status" value="1"/>
</dbReference>
<organism evidence="18 19">
    <name type="scientific">Kutzneria viridogrisea</name>
    <dbReference type="NCBI Taxonomy" id="47990"/>
    <lineage>
        <taxon>Bacteria</taxon>
        <taxon>Bacillati</taxon>
        <taxon>Actinomycetota</taxon>
        <taxon>Actinomycetes</taxon>
        <taxon>Pseudonocardiales</taxon>
        <taxon>Pseudonocardiaceae</taxon>
        <taxon>Kutzneria</taxon>
    </lineage>
</organism>
<evidence type="ECO:0000256" key="14">
    <source>
        <dbReference type="ARBA" id="ARBA00049744"/>
    </source>
</evidence>
<evidence type="ECO:0000256" key="4">
    <source>
        <dbReference type="ARBA" id="ARBA00022630"/>
    </source>
</evidence>
<dbReference type="EC" id="5.3.3.1" evidence="11"/>
<keyword evidence="7" id="KW-0443">Lipid metabolism</keyword>
<comment type="similarity">
    <text evidence="2">Belongs to the GMC oxidoreductase family.</text>
</comment>
<keyword evidence="10" id="KW-0413">Isomerase</keyword>
<evidence type="ECO:0000256" key="13">
    <source>
        <dbReference type="ARBA" id="ARBA00049723"/>
    </source>
</evidence>
<keyword evidence="19" id="KW-1185">Reference proteome</keyword>
<evidence type="ECO:0000256" key="15">
    <source>
        <dbReference type="ARBA" id="ARBA00049778"/>
    </source>
</evidence>
<dbReference type="SUPFAM" id="SSF51905">
    <property type="entry name" value="FAD/NAD(P)-binding domain"/>
    <property type="match status" value="1"/>
</dbReference>
<keyword evidence="3" id="KW-0153">Cholesterol metabolism</keyword>
<evidence type="ECO:0000256" key="7">
    <source>
        <dbReference type="ARBA" id="ARBA00023098"/>
    </source>
</evidence>
<evidence type="ECO:0000259" key="17">
    <source>
        <dbReference type="Pfam" id="PF05199"/>
    </source>
</evidence>
<dbReference type="Pfam" id="PF05199">
    <property type="entry name" value="GMC_oxred_C"/>
    <property type="match status" value="1"/>
</dbReference>
<gene>
    <name evidence="18" type="ORF">BC739_004209</name>
</gene>
<reference evidence="18 19" key="1">
    <citation type="submission" date="2020-08" db="EMBL/GenBank/DDBJ databases">
        <title>Genomic Encyclopedia of Archaeal and Bacterial Type Strains, Phase II (KMG-II): from individual species to whole genera.</title>
        <authorList>
            <person name="Goeker M."/>
        </authorList>
    </citation>
    <scope>NUCLEOTIDE SEQUENCE [LARGE SCALE GENOMIC DNA]</scope>
    <source>
        <strain evidence="18 19">DSM 43850</strain>
    </source>
</reference>
<feature type="domain" description="Glucose-methanol-choline oxidoreductase N-terminal" evidence="16">
    <location>
        <begin position="112"/>
        <end position="326"/>
    </location>
</feature>
<dbReference type="EMBL" id="JACJID010000003">
    <property type="protein sequence ID" value="MBA8927003.1"/>
    <property type="molecule type" value="Genomic_DNA"/>
</dbReference>
<feature type="domain" description="Glucose-methanol-choline oxidoreductase C-terminal" evidence="17">
    <location>
        <begin position="436"/>
        <end position="489"/>
    </location>
</feature>
<evidence type="ECO:0000256" key="6">
    <source>
        <dbReference type="ARBA" id="ARBA00023002"/>
    </source>
</evidence>
<evidence type="ECO:0000313" key="18">
    <source>
        <dbReference type="EMBL" id="MBA8927003.1"/>
    </source>
</evidence>
<dbReference type="Gene3D" id="3.50.50.60">
    <property type="entry name" value="FAD/NAD(P)-binding domain"/>
    <property type="match status" value="1"/>
</dbReference>
<dbReference type="InterPro" id="IPR006311">
    <property type="entry name" value="TAT_signal"/>
</dbReference>
<dbReference type="EC" id="1.1.3.6" evidence="13"/>
<comment type="pathway">
    <text evidence="12">Steroid metabolism; cholesterol degradation.</text>
</comment>
<comment type="caution">
    <text evidence="18">The sequence shown here is derived from an EMBL/GenBank/DDBJ whole genome shotgun (WGS) entry which is preliminary data.</text>
</comment>
<accession>A0ABR6BJE5</accession>
<dbReference type="InterPro" id="IPR036188">
    <property type="entry name" value="FAD/NAD-bd_sf"/>
</dbReference>
<name>A0ABR6BJE5_9PSEU</name>